<evidence type="ECO:0000313" key="3">
    <source>
        <dbReference type="EMBL" id="MFC6999592.1"/>
    </source>
</evidence>
<dbReference type="InterPro" id="IPR007921">
    <property type="entry name" value="CHAP_dom"/>
</dbReference>
<keyword evidence="4" id="KW-1185">Reference proteome</keyword>
<protein>
    <submittedName>
        <fullName evidence="3">CHAP domain-containing protein</fullName>
    </submittedName>
</protein>
<feature type="domain" description="Peptidase C51" evidence="2">
    <location>
        <begin position="62"/>
        <end position="147"/>
    </location>
</feature>
<proteinExistence type="predicted"/>
<gene>
    <name evidence="3" type="ORF">ACFQHR_18290</name>
</gene>
<feature type="chain" id="PRO_5046832651" evidence="1">
    <location>
        <begin position="20"/>
        <end position="178"/>
    </location>
</feature>
<accession>A0ABW2DP37</accession>
<dbReference type="Pfam" id="PF05257">
    <property type="entry name" value="CHAP"/>
    <property type="match status" value="1"/>
</dbReference>
<dbReference type="EMBL" id="JBHSYQ010000016">
    <property type="protein sequence ID" value="MFC6999592.1"/>
    <property type="molecule type" value="Genomic_DNA"/>
</dbReference>
<dbReference type="RefSeq" id="WP_082883012.1">
    <property type="nucleotide sequence ID" value="NZ_JBHSYQ010000016.1"/>
</dbReference>
<sequence length="178" mass="19470">MRKSIFLLLSLCTLLNFSGADVHGRSRDGVAAVFRSQLGVREATGKNDGAAVEMYLRSTGLGKGHAWCGAFVNWVLKECGYTTPKGAAWAPSWFPASRLVYSSGKESRAGPRAGDVFGIWFSNLKRIGHVGFVEKWSGSSVITVEGNTNEAGSREGDGVYRKRRPRRTINRVASWIKD</sequence>
<feature type="signal peptide" evidence="1">
    <location>
        <begin position="1"/>
        <end position="19"/>
    </location>
</feature>
<reference evidence="4" key="1">
    <citation type="journal article" date="2019" name="Int. J. Syst. Evol. Microbiol.">
        <title>The Global Catalogue of Microorganisms (GCM) 10K type strain sequencing project: providing services to taxonomists for standard genome sequencing and annotation.</title>
        <authorList>
            <consortium name="The Broad Institute Genomics Platform"/>
            <consortium name="The Broad Institute Genome Sequencing Center for Infectious Disease"/>
            <person name="Wu L."/>
            <person name="Ma J."/>
        </authorList>
    </citation>
    <scope>NUCLEOTIDE SEQUENCE [LARGE SCALE GENOMIC DNA]</scope>
    <source>
        <strain evidence="4">CGMCC 4.7393</strain>
    </source>
</reference>
<keyword evidence="1" id="KW-0732">Signal</keyword>
<dbReference type="SUPFAM" id="SSF54001">
    <property type="entry name" value="Cysteine proteinases"/>
    <property type="match status" value="1"/>
</dbReference>
<name>A0ABW2DP37_9BACT</name>
<dbReference type="InterPro" id="IPR038765">
    <property type="entry name" value="Papain-like_cys_pep_sf"/>
</dbReference>
<comment type="caution">
    <text evidence="3">The sequence shown here is derived from an EMBL/GenBank/DDBJ whole genome shotgun (WGS) entry which is preliminary data.</text>
</comment>
<dbReference type="Proteomes" id="UP001596405">
    <property type="component" value="Unassembled WGS sequence"/>
</dbReference>
<dbReference type="Gene3D" id="3.90.1720.10">
    <property type="entry name" value="endopeptidase domain like (from Nostoc punctiforme)"/>
    <property type="match status" value="1"/>
</dbReference>
<evidence type="ECO:0000313" key="4">
    <source>
        <dbReference type="Proteomes" id="UP001596405"/>
    </source>
</evidence>
<evidence type="ECO:0000256" key="1">
    <source>
        <dbReference type="SAM" id="SignalP"/>
    </source>
</evidence>
<organism evidence="3 4">
    <name type="scientific">Rufibacter roseus</name>
    <dbReference type="NCBI Taxonomy" id="1567108"/>
    <lineage>
        <taxon>Bacteria</taxon>
        <taxon>Pseudomonadati</taxon>
        <taxon>Bacteroidota</taxon>
        <taxon>Cytophagia</taxon>
        <taxon>Cytophagales</taxon>
        <taxon>Hymenobacteraceae</taxon>
        <taxon>Rufibacter</taxon>
    </lineage>
</organism>
<evidence type="ECO:0000259" key="2">
    <source>
        <dbReference type="Pfam" id="PF05257"/>
    </source>
</evidence>